<organism evidence="1 2">
    <name type="scientific">Paenibacillus haidiansis</name>
    <dbReference type="NCBI Taxonomy" id="1574488"/>
    <lineage>
        <taxon>Bacteria</taxon>
        <taxon>Bacillati</taxon>
        <taxon>Bacillota</taxon>
        <taxon>Bacilli</taxon>
        <taxon>Bacillales</taxon>
        <taxon>Paenibacillaceae</taxon>
        <taxon>Paenibacillus</taxon>
    </lineage>
</organism>
<comment type="caution">
    <text evidence="1">The sequence shown here is derived from an EMBL/GenBank/DDBJ whole genome shotgun (WGS) entry which is preliminary data.</text>
</comment>
<sequence>MAVPGISEDELALIRSVILLRMIRRILERDARILEESGMLKSPELYTDMIHNAERRASLVQQEIQAEFKRRGIKLLGFHQNEEGIEAEYTYKGFRGYMKILWPALRSEISSRIRAYLGNDMAPSTPNFMV</sequence>
<dbReference type="EMBL" id="JAZHPZ010000002">
    <property type="protein sequence ID" value="MEF2965495.1"/>
    <property type="molecule type" value="Genomic_DNA"/>
</dbReference>
<evidence type="ECO:0000313" key="1">
    <source>
        <dbReference type="EMBL" id="MEF2965495.1"/>
    </source>
</evidence>
<dbReference type="Pfam" id="PF26325">
    <property type="entry name" value="YhjD"/>
    <property type="match status" value="1"/>
</dbReference>
<gene>
    <name evidence="1" type="ORF">V3851_06585</name>
</gene>
<protein>
    <submittedName>
        <fullName evidence="1">Uncharacterized protein</fullName>
    </submittedName>
</protein>
<dbReference type="Proteomes" id="UP001306950">
    <property type="component" value="Unassembled WGS sequence"/>
</dbReference>
<accession>A0ABU7VP19</accession>
<evidence type="ECO:0000313" key="2">
    <source>
        <dbReference type="Proteomes" id="UP001306950"/>
    </source>
</evidence>
<reference evidence="1 2" key="1">
    <citation type="submission" date="2024-02" db="EMBL/GenBank/DDBJ databases">
        <title>A nitrogen-fixing paenibacillus bacterium.</title>
        <authorList>
            <person name="Zhang W.L."/>
            <person name="Chen S.F."/>
        </authorList>
    </citation>
    <scope>NUCLEOTIDE SEQUENCE [LARGE SCALE GENOMIC DNA]</scope>
    <source>
        <strain evidence="1 2">M1</strain>
    </source>
</reference>
<dbReference type="InterPro" id="IPR058600">
    <property type="entry name" value="YhjD-like"/>
</dbReference>
<proteinExistence type="predicted"/>
<keyword evidence="2" id="KW-1185">Reference proteome</keyword>
<dbReference type="RefSeq" id="WP_331845724.1">
    <property type="nucleotide sequence ID" value="NZ_JAZHPZ010000002.1"/>
</dbReference>
<name>A0ABU7VP19_9BACL</name>